<dbReference type="EMBL" id="GU474844">
    <property type="protein sequence ID" value="ADI16716.1"/>
    <property type="molecule type" value="Genomic_DNA"/>
</dbReference>
<protein>
    <submittedName>
        <fullName evidence="1">Uncharacterized protein</fullName>
    </submittedName>
</protein>
<reference evidence="1" key="1">
    <citation type="journal article" date="2011" name="Environ. Microbiol.">
        <title>Time-series analyses of Monterey Bay coastal microbial picoplankton using a 'genome proxy' microarray.</title>
        <authorList>
            <person name="Rich V.I."/>
            <person name="Pham V.D."/>
            <person name="Eppley J."/>
            <person name="Shi Y."/>
            <person name="DeLong E.F."/>
        </authorList>
    </citation>
    <scope>NUCLEOTIDE SEQUENCE</scope>
</reference>
<organism evidence="1">
    <name type="scientific">uncultured gamma proteobacterium HF0010_05D02</name>
    <dbReference type="NCBI Taxonomy" id="710978"/>
    <lineage>
        <taxon>Bacteria</taxon>
        <taxon>Pseudomonadati</taxon>
        <taxon>Pseudomonadota</taxon>
        <taxon>Gammaproteobacteria</taxon>
        <taxon>environmental samples</taxon>
    </lineage>
</organism>
<sequence length="43" mass="4984">MISEDIVPKNSRRQFPNPLVQRLGTFRTLMQRLVHQRAGCCDA</sequence>
<name>E0XQM5_9GAMM</name>
<proteinExistence type="predicted"/>
<evidence type="ECO:0000313" key="1">
    <source>
        <dbReference type="EMBL" id="ADI16716.1"/>
    </source>
</evidence>
<accession>E0XQM5</accession>
<dbReference type="AlphaFoldDB" id="E0XQM5"/>